<keyword evidence="5 8" id="KW-0443">Lipid metabolism</keyword>
<comment type="function">
    <text evidence="8">Catalyzes the condensation reaction of fatty acid synthesis by the addition to an acyl acceptor of two carbons from malonyl-ACP. Catalyzes the first condensation reaction which initiates fatty acid synthesis and may therefore play a role in governing the total rate of fatty acid production. Possesses both acetoacetyl-ACP synthase and acetyl transacylase activities. Its substrate specificity determines the biosynthesis of branched-chain and/or straight-chain of fatty acids.</text>
</comment>
<organism evidence="12 13">
    <name type="scientific">Stieleria neptunia</name>
    <dbReference type="NCBI Taxonomy" id="2527979"/>
    <lineage>
        <taxon>Bacteria</taxon>
        <taxon>Pseudomonadati</taxon>
        <taxon>Planctomycetota</taxon>
        <taxon>Planctomycetia</taxon>
        <taxon>Pirellulales</taxon>
        <taxon>Pirellulaceae</taxon>
        <taxon>Stieleria</taxon>
    </lineage>
</organism>
<dbReference type="InterPro" id="IPR016039">
    <property type="entry name" value="Thiolase-like"/>
</dbReference>
<dbReference type="GO" id="GO:0004315">
    <property type="term" value="F:3-oxoacyl-[acyl-carrier-protein] synthase activity"/>
    <property type="evidence" value="ECO:0007669"/>
    <property type="project" value="InterPro"/>
</dbReference>
<keyword evidence="8 12" id="KW-0012">Acyltransferase</keyword>
<evidence type="ECO:0000256" key="3">
    <source>
        <dbReference type="ARBA" id="ARBA00022679"/>
    </source>
</evidence>
<reference evidence="12 13" key="1">
    <citation type="submission" date="2019-03" db="EMBL/GenBank/DDBJ databases">
        <title>Deep-cultivation of Planctomycetes and their phenomic and genomic characterization uncovers novel biology.</title>
        <authorList>
            <person name="Wiegand S."/>
            <person name="Jogler M."/>
            <person name="Boedeker C."/>
            <person name="Pinto D."/>
            <person name="Vollmers J."/>
            <person name="Rivas-Marin E."/>
            <person name="Kohn T."/>
            <person name="Peeters S.H."/>
            <person name="Heuer A."/>
            <person name="Rast P."/>
            <person name="Oberbeckmann S."/>
            <person name="Bunk B."/>
            <person name="Jeske O."/>
            <person name="Meyerdierks A."/>
            <person name="Storesund J.E."/>
            <person name="Kallscheuer N."/>
            <person name="Luecker S."/>
            <person name="Lage O.M."/>
            <person name="Pohl T."/>
            <person name="Merkel B.J."/>
            <person name="Hornburger P."/>
            <person name="Mueller R.-W."/>
            <person name="Bruemmer F."/>
            <person name="Labrenz M."/>
            <person name="Spormann A.M."/>
            <person name="Op den Camp H."/>
            <person name="Overmann J."/>
            <person name="Amann R."/>
            <person name="Jetten M.S.M."/>
            <person name="Mascher T."/>
            <person name="Medema M.H."/>
            <person name="Devos D.P."/>
            <person name="Kaster A.-K."/>
            <person name="Ovreas L."/>
            <person name="Rohde M."/>
            <person name="Galperin M.Y."/>
            <person name="Jogler C."/>
        </authorList>
    </citation>
    <scope>NUCLEOTIDE SEQUENCE [LARGE SCALE GENOMIC DNA]</scope>
    <source>
        <strain evidence="12 13">Enr13</strain>
    </source>
</reference>
<comment type="subcellular location">
    <subcellularLocation>
        <location evidence="8">Cytoplasm</location>
    </subcellularLocation>
</comment>
<keyword evidence="13" id="KW-1185">Reference proteome</keyword>
<comment type="similarity">
    <text evidence="1 8">Belongs to the thiolase-like superfamily. FabH family.</text>
</comment>
<dbReference type="NCBIfam" id="TIGR00747">
    <property type="entry name" value="fabH"/>
    <property type="match status" value="1"/>
</dbReference>
<evidence type="ECO:0000256" key="2">
    <source>
        <dbReference type="ARBA" id="ARBA00022516"/>
    </source>
</evidence>
<feature type="compositionally biased region" description="Basic and acidic residues" evidence="9">
    <location>
        <begin position="25"/>
        <end position="35"/>
    </location>
</feature>
<dbReference type="EC" id="2.3.1.180" evidence="8"/>
<feature type="region of interest" description="Disordered" evidence="9">
    <location>
        <begin position="1"/>
        <end position="39"/>
    </location>
</feature>
<accession>A0A518HLY7</accession>
<feature type="active site" evidence="8">
    <location>
        <position position="305"/>
    </location>
</feature>
<comment type="subunit">
    <text evidence="8">Homodimer.</text>
</comment>
<protein>
    <recommendedName>
        <fullName evidence="8">Beta-ketoacyl-[acyl-carrier-protein] synthase III</fullName>
        <shortName evidence="8">Beta-ketoacyl-ACP synthase III</shortName>
        <shortName evidence="8">KAS III</shortName>
        <ecNumber evidence="8">2.3.1.180</ecNumber>
    </recommendedName>
    <alternativeName>
        <fullName evidence="8">3-oxoacyl-[acyl-carrier-protein] synthase 3</fullName>
    </alternativeName>
    <alternativeName>
        <fullName evidence="8">3-oxoacyl-[acyl-carrier-protein] synthase III</fullName>
    </alternativeName>
</protein>
<dbReference type="NCBIfam" id="NF006829">
    <property type="entry name" value="PRK09352.1"/>
    <property type="match status" value="1"/>
</dbReference>
<dbReference type="InterPro" id="IPR004655">
    <property type="entry name" value="FabH"/>
</dbReference>
<evidence type="ECO:0000256" key="1">
    <source>
        <dbReference type="ARBA" id="ARBA00008642"/>
    </source>
</evidence>
<feature type="active site" evidence="8">
    <location>
        <position position="150"/>
    </location>
</feature>
<evidence type="ECO:0000256" key="5">
    <source>
        <dbReference type="ARBA" id="ARBA00023098"/>
    </source>
</evidence>
<comment type="domain">
    <text evidence="8">The last Arg residue of the ACP-binding site is essential for the weak association between ACP/AcpP and FabH.</text>
</comment>
<sequence length="378" mass="40024">MPDPTTIDRTERSPHASGLTSGDETEIRQQPETRGRMGSLPGVRILGCGSYVPDNVITNEDLAALGCDSEWIVRRTGILERRHATADQATSDLCYEAAVRCLADASVSVDEIDLILVATITPDHFTPSTACHLQKRLGAFAAAMDLSAACAGFVYALATGAQFVAAGNAKRVLVVGADLMSRTIDPNDKKTYPLFGDGAGAVLIGPDDSRCPDDGGVDQADADGPSGILSYQLGSEGCGGEMLCIPAGGTRLPLTEAARREGLQYMKMDGRNVFKWAVRVFDDSAKDVLAAAQVNAEELALVIMHQANQRIIDSAVSDLGVPKDKVFVNLDRYGNTSGASIPLAMDEAIRAGRIKRGDYVLLCGFGSGLAWGTALLRF</sequence>
<dbReference type="PANTHER" id="PTHR43091:SF1">
    <property type="entry name" value="BETA-KETOACYL-[ACYL-CARRIER-PROTEIN] SYNTHASE III, CHLOROPLASTIC"/>
    <property type="match status" value="1"/>
</dbReference>
<dbReference type="SUPFAM" id="SSF53901">
    <property type="entry name" value="Thiolase-like"/>
    <property type="match status" value="1"/>
</dbReference>
<dbReference type="Pfam" id="PF08545">
    <property type="entry name" value="ACP_syn_III"/>
    <property type="match status" value="1"/>
</dbReference>
<evidence type="ECO:0000256" key="7">
    <source>
        <dbReference type="ARBA" id="ARBA00023268"/>
    </source>
</evidence>
<feature type="region of interest" description="ACP-binding" evidence="8">
    <location>
        <begin position="306"/>
        <end position="310"/>
    </location>
</feature>
<comment type="catalytic activity">
    <reaction evidence="8">
        <text>malonyl-[ACP] + acetyl-CoA + H(+) = 3-oxobutanoyl-[ACP] + CO2 + CoA</text>
        <dbReference type="Rhea" id="RHEA:12080"/>
        <dbReference type="Rhea" id="RHEA-COMP:9623"/>
        <dbReference type="Rhea" id="RHEA-COMP:9625"/>
        <dbReference type="ChEBI" id="CHEBI:15378"/>
        <dbReference type="ChEBI" id="CHEBI:16526"/>
        <dbReference type="ChEBI" id="CHEBI:57287"/>
        <dbReference type="ChEBI" id="CHEBI:57288"/>
        <dbReference type="ChEBI" id="CHEBI:78449"/>
        <dbReference type="ChEBI" id="CHEBI:78450"/>
        <dbReference type="EC" id="2.3.1.180"/>
    </reaction>
</comment>
<proteinExistence type="inferred from homology"/>
<dbReference type="GO" id="GO:0033818">
    <property type="term" value="F:beta-ketoacyl-acyl-carrier-protein synthase III activity"/>
    <property type="evidence" value="ECO:0007669"/>
    <property type="project" value="UniProtKB-UniRule"/>
</dbReference>
<comment type="pathway">
    <text evidence="8">Lipid metabolism; fatty acid biosynthesis.</text>
</comment>
<keyword evidence="3 8" id="KW-0808">Transferase</keyword>
<dbReference type="InterPro" id="IPR013751">
    <property type="entry name" value="ACP_syn_III_N"/>
</dbReference>
<name>A0A518HLY7_9BACT</name>
<dbReference type="GO" id="GO:0006633">
    <property type="term" value="P:fatty acid biosynthetic process"/>
    <property type="evidence" value="ECO:0007669"/>
    <property type="project" value="UniProtKB-UniRule"/>
</dbReference>
<evidence type="ECO:0000256" key="4">
    <source>
        <dbReference type="ARBA" id="ARBA00022832"/>
    </source>
</evidence>
<dbReference type="Gene3D" id="3.40.47.10">
    <property type="match status" value="1"/>
</dbReference>
<dbReference type="HAMAP" id="MF_01815">
    <property type="entry name" value="FabH"/>
    <property type="match status" value="1"/>
</dbReference>
<dbReference type="Pfam" id="PF08541">
    <property type="entry name" value="ACP_syn_III_C"/>
    <property type="match status" value="1"/>
</dbReference>
<feature type="active site" evidence="8">
    <location>
        <position position="335"/>
    </location>
</feature>
<evidence type="ECO:0000256" key="6">
    <source>
        <dbReference type="ARBA" id="ARBA00023160"/>
    </source>
</evidence>
<evidence type="ECO:0000259" key="11">
    <source>
        <dbReference type="Pfam" id="PF08545"/>
    </source>
</evidence>
<dbReference type="InterPro" id="IPR013747">
    <property type="entry name" value="ACP_syn_III_C"/>
</dbReference>
<keyword evidence="7 8" id="KW-0511">Multifunctional enzyme</keyword>
<evidence type="ECO:0000259" key="10">
    <source>
        <dbReference type="Pfam" id="PF08541"/>
    </source>
</evidence>
<dbReference type="AlphaFoldDB" id="A0A518HLY7"/>
<keyword evidence="4 8" id="KW-0276">Fatty acid metabolism</keyword>
<feature type="domain" description="Beta-ketoacyl-[acyl-carrier-protein] synthase III N-terminal" evidence="11">
    <location>
        <begin position="144"/>
        <end position="208"/>
    </location>
</feature>
<dbReference type="GO" id="GO:0005737">
    <property type="term" value="C:cytoplasm"/>
    <property type="evidence" value="ECO:0007669"/>
    <property type="project" value="UniProtKB-SubCell"/>
</dbReference>
<evidence type="ECO:0000313" key="12">
    <source>
        <dbReference type="EMBL" id="QDV41828.1"/>
    </source>
</evidence>
<keyword evidence="2 8" id="KW-0444">Lipid biosynthesis</keyword>
<gene>
    <name evidence="12" type="primary">fabH_1</name>
    <name evidence="8" type="synonym">fabH</name>
    <name evidence="12" type="ORF">Enr13x_16710</name>
</gene>
<dbReference type="PANTHER" id="PTHR43091">
    <property type="entry name" value="3-OXOACYL-[ACYL-CARRIER-PROTEIN] SYNTHASE"/>
    <property type="match status" value="1"/>
</dbReference>
<keyword evidence="6 8" id="KW-0275">Fatty acid biosynthesis</keyword>
<dbReference type="EMBL" id="CP037423">
    <property type="protein sequence ID" value="QDV41828.1"/>
    <property type="molecule type" value="Genomic_DNA"/>
</dbReference>
<feature type="domain" description="Beta-ketoacyl-[acyl-carrier-protein] synthase III C-terminal" evidence="10">
    <location>
        <begin position="289"/>
        <end position="377"/>
    </location>
</feature>
<dbReference type="CDD" id="cd00830">
    <property type="entry name" value="KAS_III"/>
    <property type="match status" value="1"/>
</dbReference>
<evidence type="ECO:0000256" key="8">
    <source>
        <dbReference type="HAMAP-Rule" id="MF_01815"/>
    </source>
</evidence>
<dbReference type="KEGG" id="snep:Enr13x_16710"/>
<dbReference type="Proteomes" id="UP000319004">
    <property type="component" value="Chromosome"/>
</dbReference>
<evidence type="ECO:0000256" key="9">
    <source>
        <dbReference type="SAM" id="MobiDB-lite"/>
    </source>
</evidence>
<dbReference type="UniPathway" id="UPA00094"/>
<keyword evidence="8" id="KW-0963">Cytoplasm</keyword>
<feature type="compositionally biased region" description="Basic and acidic residues" evidence="9">
    <location>
        <begin position="1"/>
        <end position="14"/>
    </location>
</feature>
<evidence type="ECO:0000313" key="13">
    <source>
        <dbReference type="Proteomes" id="UP000319004"/>
    </source>
</evidence>